<organism evidence="1 2">
    <name type="scientific">Actinoplanes sandaracinus</name>
    <dbReference type="NCBI Taxonomy" id="3045177"/>
    <lineage>
        <taxon>Bacteria</taxon>
        <taxon>Bacillati</taxon>
        <taxon>Actinomycetota</taxon>
        <taxon>Actinomycetes</taxon>
        <taxon>Micromonosporales</taxon>
        <taxon>Micromonosporaceae</taxon>
        <taxon>Actinoplanes</taxon>
    </lineage>
</organism>
<dbReference type="EMBL" id="JASCTH010000033">
    <property type="protein sequence ID" value="MDI6104401.1"/>
    <property type="molecule type" value="Genomic_DNA"/>
</dbReference>
<name>A0ABT6WXD4_9ACTN</name>
<proteinExistence type="predicted"/>
<evidence type="ECO:0000313" key="2">
    <source>
        <dbReference type="Proteomes" id="UP001241758"/>
    </source>
</evidence>
<reference evidence="1 2" key="1">
    <citation type="submission" date="2023-05" db="EMBL/GenBank/DDBJ databases">
        <title>Actinoplanes sp. NEAU-A12 genome sequencing.</title>
        <authorList>
            <person name="Wang Z.-S."/>
        </authorList>
    </citation>
    <scope>NUCLEOTIDE SEQUENCE [LARGE SCALE GENOMIC DNA]</scope>
    <source>
        <strain evidence="1 2">NEAU-A12</strain>
    </source>
</reference>
<dbReference type="RefSeq" id="WP_282765775.1">
    <property type="nucleotide sequence ID" value="NZ_JASCTH010000033.1"/>
</dbReference>
<evidence type="ECO:0000313" key="1">
    <source>
        <dbReference type="EMBL" id="MDI6104401.1"/>
    </source>
</evidence>
<dbReference type="Pfam" id="PF20223">
    <property type="entry name" value="DUF6582"/>
    <property type="match status" value="1"/>
</dbReference>
<sequence>MATRRTKNHELDAADRDALPDSVFAFPRLRKEPLNDASHVRNALARFDQVRDVSDAERDEAFTRIRKAARKYGVEVTETRWQQLGKPTKTMKSSDKPREGASKAELYAKAKDRGIAGRSTMTKAELLRALQR</sequence>
<dbReference type="InterPro" id="IPR046489">
    <property type="entry name" value="DUF6582"/>
</dbReference>
<evidence type="ECO:0008006" key="3">
    <source>
        <dbReference type="Google" id="ProtNLM"/>
    </source>
</evidence>
<accession>A0ABT6WXD4</accession>
<protein>
    <recommendedName>
        <fullName evidence="3">Rho termination factor</fullName>
    </recommendedName>
</protein>
<keyword evidence="2" id="KW-1185">Reference proteome</keyword>
<gene>
    <name evidence="1" type="ORF">QLQ12_38010</name>
</gene>
<comment type="caution">
    <text evidence="1">The sequence shown here is derived from an EMBL/GenBank/DDBJ whole genome shotgun (WGS) entry which is preliminary data.</text>
</comment>
<dbReference type="Proteomes" id="UP001241758">
    <property type="component" value="Unassembled WGS sequence"/>
</dbReference>